<evidence type="ECO:0000259" key="2">
    <source>
        <dbReference type="Pfam" id="PF07985"/>
    </source>
</evidence>
<sequence length="490" mass="54083">MSDALTLAFSLADLQAEADRRNDPVLTPSMREEIAYIKALYNSGAKLWTKEMFALAEAELAKQPIPRFIELRSMNGKLRHKRLPRAPPTSPQRPGGGSMGRPLPSIRYFLYQDLKGIVSEKEYDHNLGETVAALSDEAKRTLATRAMSISLISYAPCSIDYVTIRGRWDAVAKHYWPLSYTCAEISNILEEQAAISKTINKVVCFGLGSLGWSIETEDARYEPEERIYSAIIQHAAALTIANVIGKRLGVGSLTVFCQDPIYNDADKRVLAEAGIQVVGGRGGLGFTLIDEDTVVFSCHPNIPVKQVVADLGRPAILICNEVREEGDEQWRVYERHGNFGLLSPYSTDHDSPRTREMVKGYHRFPFPTDRLGFGDIQIYVRKDPIREVPNRMTYEATKDVTGDAPKDANAEGPKETKNKASKDDTDKASKDVTDEALKDITDKLSKDIISDTCQNATDESAKDAEGETPKGVTGETSKDVIGKACKDSSG</sequence>
<dbReference type="Pfam" id="PF07985">
    <property type="entry name" value="SRR1"/>
    <property type="match status" value="1"/>
</dbReference>
<accession>A0A9N9YZN1</accession>
<dbReference type="Proteomes" id="UP000775872">
    <property type="component" value="Unassembled WGS sequence"/>
</dbReference>
<feature type="region of interest" description="Disordered" evidence="1">
    <location>
        <begin position="79"/>
        <end position="101"/>
    </location>
</feature>
<reference evidence="4" key="1">
    <citation type="submission" date="2019-06" db="EMBL/GenBank/DDBJ databases">
        <authorList>
            <person name="Broberg M."/>
        </authorList>
    </citation>
    <scope>NUCLEOTIDE SEQUENCE [LARGE SCALE GENOMIC DNA]</scope>
</reference>
<feature type="compositionally biased region" description="Basic and acidic residues" evidence="1">
    <location>
        <begin position="396"/>
        <end position="449"/>
    </location>
</feature>
<dbReference type="PANTHER" id="PTHR42080:SF3">
    <property type="entry name" value="SRR1-LIKE DOMAIN-CONTAINING PROTEIN"/>
    <property type="match status" value="1"/>
</dbReference>
<name>A0A9N9YZN1_9HYPO</name>
<evidence type="ECO:0000313" key="4">
    <source>
        <dbReference type="Proteomes" id="UP000775872"/>
    </source>
</evidence>
<feature type="compositionally biased region" description="Basic and acidic residues" evidence="1">
    <location>
        <begin position="476"/>
        <end position="490"/>
    </location>
</feature>
<dbReference type="OrthoDB" id="5230585at2759"/>
<evidence type="ECO:0000256" key="1">
    <source>
        <dbReference type="SAM" id="MobiDB-lite"/>
    </source>
</evidence>
<feature type="domain" description="SRR1-like" evidence="2">
    <location>
        <begin position="187"/>
        <end position="335"/>
    </location>
</feature>
<protein>
    <recommendedName>
        <fullName evidence="2">SRR1-like domain-containing protein</fullName>
    </recommendedName>
</protein>
<proteinExistence type="predicted"/>
<dbReference type="EMBL" id="CABFOC020000014">
    <property type="protein sequence ID" value="CAH0046347.1"/>
    <property type="molecule type" value="Genomic_DNA"/>
</dbReference>
<evidence type="ECO:0000313" key="3">
    <source>
        <dbReference type="EMBL" id="CAH0046347.1"/>
    </source>
</evidence>
<dbReference type="InterPro" id="IPR012942">
    <property type="entry name" value="SRR1-like"/>
</dbReference>
<organism evidence="3 4">
    <name type="scientific">Clonostachys solani</name>
    <dbReference type="NCBI Taxonomy" id="160281"/>
    <lineage>
        <taxon>Eukaryota</taxon>
        <taxon>Fungi</taxon>
        <taxon>Dikarya</taxon>
        <taxon>Ascomycota</taxon>
        <taxon>Pezizomycotina</taxon>
        <taxon>Sordariomycetes</taxon>
        <taxon>Hypocreomycetidae</taxon>
        <taxon>Hypocreales</taxon>
        <taxon>Bionectriaceae</taxon>
        <taxon>Clonostachys</taxon>
    </lineage>
</organism>
<gene>
    <name evidence="3" type="ORF">CSOL1703_00012081</name>
</gene>
<dbReference type="PANTHER" id="PTHR42080">
    <property type="entry name" value="SRR1 DOMAIN-CONTAINING PROTEIN"/>
    <property type="match status" value="1"/>
</dbReference>
<reference evidence="3 4" key="2">
    <citation type="submission" date="2021-10" db="EMBL/GenBank/DDBJ databases">
        <authorList>
            <person name="Piombo E."/>
        </authorList>
    </citation>
    <scope>NUCLEOTIDE SEQUENCE [LARGE SCALE GENOMIC DNA]</scope>
</reference>
<feature type="compositionally biased region" description="Basic and acidic residues" evidence="1">
    <location>
        <begin position="459"/>
        <end position="468"/>
    </location>
</feature>
<comment type="caution">
    <text evidence="3">The sequence shown here is derived from an EMBL/GenBank/DDBJ whole genome shotgun (WGS) entry which is preliminary data.</text>
</comment>
<dbReference type="AlphaFoldDB" id="A0A9N9YZN1"/>
<keyword evidence="4" id="KW-1185">Reference proteome</keyword>
<feature type="region of interest" description="Disordered" evidence="1">
    <location>
        <begin position="396"/>
        <end position="490"/>
    </location>
</feature>